<evidence type="ECO:0000256" key="2">
    <source>
        <dbReference type="SAM" id="SignalP"/>
    </source>
</evidence>
<dbReference type="EMBL" id="ML119125">
    <property type="protein sequence ID" value="RPB13071.1"/>
    <property type="molecule type" value="Genomic_DNA"/>
</dbReference>
<keyword evidence="4" id="KW-1185">Reference proteome</keyword>
<keyword evidence="2" id="KW-0732">Signal</keyword>
<dbReference type="AlphaFoldDB" id="A0A3N4KXK6"/>
<feature type="transmembrane region" description="Helical" evidence="1">
    <location>
        <begin position="245"/>
        <end position="268"/>
    </location>
</feature>
<keyword evidence="1" id="KW-0472">Membrane</keyword>
<dbReference type="Proteomes" id="UP000277580">
    <property type="component" value="Unassembled WGS sequence"/>
</dbReference>
<feature type="transmembrane region" description="Helical" evidence="1">
    <location>
        <begin position="66"/>
        <end position="87"/>
    </location>
</feature>
<name>A0A3N4KXK6_9PEZI</name>
<organism evidence="3 4">
    <name type="scientific">Morchella conica CCBAS932</name>
    <dbReference type="NCBI Taxonomy" id="1392247"/>
    <lineage>
        <taxon>Eukaryota</taxon>
        <taxon>Fungi</taxon>
        <taxon>Dikarya</taxon>
        <taxon>Ascomycota</taxon>
        <taxon>Pezizomycotina</taxon>
        <taxon>Pezizomycetes</taxon>
        <taxon>Pezizales</taxon>
        <taxon>Morchellaceae</taxon>
        <taxon>Morchella</taxon>
    </lineage>
</organism>
<feature type="transmembrane region" description="Helical" evidence="1">
    <location>
        <begin position="202"/>
        <end position="222"/>
    </location>
</feature>
<evidence type="ECO:0000313" key="3">
    <source>
        <dbReference type="EMBL" id="RPB13071.1"/>
    </source>
</evidence>
<dbReference type="OrthoDB" id="194358at2759"/>
<evidence type="ECO:0008006" key="5">
    <source>
        <dbReference type="Google" id="ProtNLM"/>
    </source>
</evidence>
<protein>
    <recommendedName>
        <fullName evidence="5">Transmembrane protein</fullName>
    </recommendedName>
</protein>
<dbReference type="STRING" id="1392247.A0A3N4KXK6"/>
<feature type="signal peptide" evidence="2">
    <location>
        <begin position="1"/>
        <end position="25"/>
    </location>
</feature>
<proteinExistence type="predicted"/>
<gene>
    <name evidence="3" type="ORF">P167DRAFT_486901</name>
</gene>
<feature type="transmembrane region" description="Helical" evidence="1">
    <location>
        <begin position="356"/>
        <end position="376"/>
    </location>
</feature>
<evidence type="ECO:0000256" key="1">
    <source>
        <dbReference type="SAM" id="Phobius"/>
    </source>
</evidence>
<dbReference type="InParanoid" id="A0A3N4KXK6"/>
<feature type="transmembrane region" description="Helical" evidence="1">
    <location>
        <begin position="331"/>
        <end position="350"/>
    </location>
</feature>
<reference evidence="3 4" key="1">
    <citation type="journal article" date="2018" name="Nat. Ecol. Evol.">
        <title>Pezizomycetes genomes reveal the molecular basis of ectomycorrhizal truffle lifestyle.</title>
        <authorList>
            <person name="Murat C."/>
            <person name="Payen T."/>
            <person name="Noel B."/>
            <person name="Kuo A."/>
            <person name="Morin E."/>
            <person name="Chen J."/>
            <person name="Kohler A."/>
            <person name="Krizsan K."/>
            <person name="Balestrini R."/>
            <person name="Da Silva C."/>
            <person name="Montanini B."/>
            <person name="Hainaut M."/>
            <person name="Levati E."/>
            <person name="Barry K.W."/>
            <person name="Belfiori B."/>
            <person name="Cichocki N."/>
            <person name="Clum A."/>
            <person name="Dockter R.B."/>
            <person name="Fauchery L."/>
            <person name="Guy J."/>
            <person name="Iotti M."/>
            <person name="Le Tacon F."/>
            <person name="Lindquist E.A."/>
            <person name="Lipzen A."/>
            <person name="Malagnac F."/>
            <person name="Mello A."/>
            <person name="Molinier V."/>
            <person name="Miyauchi S."/>
            <person name="Poulain J."/>
            <person name="Riccioni C."/>
            <person name="Rubini A."/>
            <person name="Sitrit Y."/>
            <person name="Splivallo R."/>
            <person name="Traeger S."/>
            <person name="Wang M."/>
            <person name="Zifcakova L."/>
            <person name="Wipf D."/>
            <person name="Zambonelli A."/>
            <person name="Paolocci F."/>
            <person name="Nowrousian M."/>
            <person name="Ottonello S."/>
            <person name="Baldrian P."/>
            <person name="Spatafora J.W."/>
            <person name="Henrissat B."/>
            <person name="Nagy L.G."/>
            <person name="Aury J.M."/>
            <person name="Wincker P."/>
            <person name="Grigoriev I.V."/>
            <person name="Bonfante P."/>
            <person name="Martin F.M."/>
        </authorList>
    </citation>
    <scope>NUCLEOTIDE SEQUENCE [LARGE SCALE GENOMIC DNA]</scope>
    <source>
        <strain evidence="3 4">CCBAS932</strain>
    </source>
</reference>
<keyword evidence="1" id="KW-1133">Transmembrane helix</keyword>
<keyword evidence="1" id="KW-0812">Transmembrane</keyword>
<accession>A0A3N4KXK6</accession>
<sequence length="392" mass="43020">MTFFYPSHTRSILFLTLICVSSVAAEDAGDEFSNNLFSDLAPLLTLFGEQVAKQFLGQSMGWADNLIFSMAPLGIITAVVAAIRVGGPTWLRAIIGRAKESQGVAELELMSSTSASVCELWNGQTVVRVLGSPEIIELVFLEKDPRVQDQNPSTDAPSVDVYSFEESKSCPSEFNVEDRIPNPCAPNISLNARGETASQNELWSVAILGTIIQSAVIAYWSLITKYEPWLATDKFLKGGRPTPQYAFPMTTVGTVAVVMGMLICSHVVDAASVEEKWKAKEDEEGKVRFAWLQKGQIVNDEHFDSYAIFCLNDKQTIMTSRVKKDLKGFQSLVLLGTVISISGFVAQFMGPRGMHWSATIAQLVATAVMSTLRAVIRRHLTRNPAAKKITKK</sequence>
<feature type="chain" id="PRO_5018146404" description="Transmembrane protein" evidence="2">
    <location>
        <begin position="26"/>
        <end position="392"/>
    </location>
</feature>
<evidence type="ECO:0000313" key="4">
    <source>
        <dbReference type="Proteomes" id="UP000277580"/>
    </source>
</evidence>